<dbReference type="OrthoDB" id="10034966at2759"/>
<reference evidence="1" key="1">
    <citation type="submission" date="2021-01" db="EMBL/GenBank/DDBJ databases">
        <authorList>
            <person name="Zahm M."/>
            <person name="Roques C."/>
            <person name="Cabau C."/>
            <person name="Klopp C."/>
            <person name="Donnadieu C."/>
            <person name="Jouanno E."/>
            <person name="Lampietro C."/>
            <person name="Louis A."/>
            <person name="Herpin A."/>
            <person name="Echchiki A."/>
            <person name="Berthelot C."/>
            <person name="Parey E."/>
            <person name="Roest-Crollius H."/>
            <person name="Braasch I."/>
            <person name="Postlethwait J."/>
            <person name="Bobe J."/>
            <person name="Montfort J."/>
            <person name="Bouchez O."/>
            <person name="Begum T."/>
            <person name="Mejri S."/>
            <person name="Adams A."/>
            <person name="Chen W.-J."/>
            <person name="Guiguen Y."/>
        </authorList>
    </citation>
    <scope>NUCLEOTIDE SEQUENCE</scope>
    <source>
        <strain evidence="1">YG-15Mar2019-1</strain>
        <tissue evidence="1">Brain</tissue>
    </source>
</reference>
<accession>A0A9D3PM49</accession>
<comment type="caution">
    <text evidence="1">The sequence shown here is derived from an EMBL/GenBank/DDBJ whole genome shotgun (WGS) entry which is preliminary data.</text>
</comment>
<keyword evidence="2" id="KW-1185">Reference proteome</keyword>
<dbReference type="Proteomes" id="UP001046870">
    <property type="component" value="Chromosome 15"/>
</dbReference>
<protein>
    <submittedName>
        <fullName evidence="1">Uncharacterized protein</fullName>
    </submittedName>
</protein>
<sequence>MFICFKCQSGYVTSQLLITHLCFEPGFYPDSNFKLICAQQTYRKQFAGYVGFCKHLDTNHQIDTNCESKLSVRCNIVSPGSSSRLDYPEPNSIVEESFLDSGNFVNSGSSGRKHERRVQLLMSNYKGVVLPVTQSHQLSDLEEIATEMHSHIKQTVLSAVPTSVSLRSAIELKFDSFQNPFSCLNSDYKRAKYFSEKWGIIEPVEIVLGIRYDTRRNRKTGTYCQVPVNDMFVYIPILETLKFIFRNPEICEKIKAGTSSNENIYRDFSDGSYFKTHPLFSKHMNALLIQLYYDDFETANPLGSKRSIHKVGCLYFVLRNLPPQFNSAVLNIQLVSLFHSQDLKYGFDLILEPLISDLKKLESEGLHLPISSEKVFGTISQVTGDNLGLHSILGFSES</sequence>
<evidence type="ECO:0000313" key="2">
    <source>
        <dbReference type="Proteomes" id="UP001046870"/>
    </source>
</evidence>
<evidence type="ECO:0000313" key="1">
    <source>
        <dbReference type="EMBL" id="KAG7463388.1"/>
    </source>
</evidence>
<name>A0A9D3PM49_MEGAT</name>
<dbReference type="EMBL" id="JAFDVH010000015">
    <property type="protein sequence ID" value="KAG7463388.1"/>
    <property type="molecule type" value="Genomic_DNA"/>
</dbReference>
<organism evidence="1 2">
    <name type="scientific">Megalops atlanticus</name>
    <name type="common">Tarpon</name>
    <name type="synonym">Clupea gigantea</name>
    <dbReference type="NCBI Taxonomy" id="7932"/>
    <lineage>
        <taxon>Eukaryota</taxon>
        <taxon>Metazoa</taxon>
        <taxon>Chordata</taxon>
        <taxon>Craniata</taxon>
        <taxon>Vertebrata</taxon>
        <taxon>Euteleostomi</taxon>
        <taxon>Actinopterygii</taxon>
        <taxon>Neopterygii</taxon>
        <taxon>Teleostei</taxon>
        <taxon>Elopiformes</taxon>
        <taxon>Megalopidae</taxon>
        <taxon>Megalops</taxon>
    </lineage>
</organism>
<proteinExistence type="predicted"/>
<dbReference type="AlphaFoldDB" id="A0A9D3PM49"/>
<gene>
    <name evidence="1" type="ORF">MATL_G00176040</name>
</gene>